<dbReference type="InterPro" id="IPR016032">
    <property type="entry name" value="Sig_transdc_resp-reg_C-effctor"/>
</dbReference>
<dbReference type="InterPro" id="IPR001867">
    <property type="entry name" value="OmpR/PhoB-type_DNA-bd"/>
</dbReference>
<evidence type="ECO:0000256" key="4">
    <source>
        <dbReference type="ARBA" id="ARBA00023125"/>
    </source>
</evidence>
<sequence>MAKATIMVVEDDQDIRELISYNLGKEGYTVVSAESGEQAVKLIETANPDLIVLDIMLPGIDGIEVLRSLKQGKRHNTIPVIMATAKSEDSDIITGLELGADDYIAKPFSPKVLIARIRSLLRRTQSRANETRALDELVHIGPLTLDAGRHEVTLEGKQIELSATEFAILEFMMRNPGWVFSRNQIIDAVRGKDYPVTERSVDVQILGLRKKLGSAGNMIETVRGVGYRFQDMAESR</sequence>
<dbReference type="EMBL" id="CP002868">
    <property type="protein sequence ID" value="AEJ18921.1"/>
    <property type="molecule type" value="Genomic_DNA"/>
</dbReference>
<dbReference type="SUPFAM" id="SSF46894">
    <property type="entry name" value="C-terminal effector domain of the bipartite response regulators"/>
    <property type="match status" value="1"/>
</dbReference>
<dbReference type="PANTHER" id="PTHR48111">
    <property type="entry name" value="REGULATOR OF RPOS"/>
    <property type="match status" value="1"/>
</dbReference>
<feature type="modified residue" description="4-aspartylphosphate" evidence="6">
    <location>
        <position position="54"/>
    </location>
</feature>
<dbReference type="InterPro" id="IPR011006">
    <property type="entry name" value="CheY-like_superfamily"/>
</dbReference>
<dbReference type="PANTHER" id="PTHR48111:SF40">
    <property type="entry name" value="PHOSPHATE REGULON TRANSCRIPTIONAL REGULATORY PROTEIN PHOB"/>
    <property type="match status" value="1"/>
</dbReference>
<evidence type="ECO:0000256" key="7">
    <source>
        <dbReference type="PROSITE-ProRule" id="PRU01091"/>
    </source>
</evidence>
<dbReference type="SUPFAM" id="SSF52172">
    <property type="entry name" value="CheY-like"/>
    <property type="match status" value="1"/>
</dbReference>
<organism evidence="10 11">
    <name type="scientific">Gracilinema caldarium (strain ATCC 51460 / DSM 7334 / H1)</name>
    <name type="common">Treponema caldarium</name>
    <dbReference type="NCBI Taxonomy" id="744872"/>
    <lineage>
        <taxon>Bacteria</taxon>
        <taxon>Pseudomonadati</taxon>
        <taxon>Spirochaetota</taxon>
        <taxon>Spirochaetia</taxon>
        <taxon>Spirochaetales</taxon>
        <taxon>Breznakiellaceae</taxon>
        <taxon>Gracilinema</taxon>
    </lineage>
</organism>
<evidence type="ECO:0000256" key="5">
    <source>
        <dbReference type="ARBA" id="ARBA00023163"/>
    </source>
</evidence>
<feature type="domain" description="OmpR/PhoB-type" evidence="9">
    <location>
        <begin position="135"/>
        <end position="231"/>
    </location>
</feature>
<keyword evidence="11" id="KW-1185">Reference proteome</keyword>
<dbReference type="Gene3D" id="1.10.10.10">
    <property type="entry name" value="Winged helix-like DNA-binding domain superfamily/Winged helix DNA-binding domain"/>
    <property type="match status" value="1"/>
</dbReference>
<reference evidence="11" key="1">
    <citation type="journal article" date="2013" name="Stand. Genomic Sci.">
        <title>Genome sequence of the thermophilic fresh-water bacterium Spirochaeta caldaria type strain (H1(T)), reclassification of Spirochaeta caldaria, Spirochaeta stenostrepta, and Spirochaeta zuelzerae in the genus Treponema as Treponema caldaria comb. nov., Treponema stenostrepta comb. nov., and Treponema zuelzerae comb. nov., and emendation of the genus Treponema.</title>
        <authorList>
            <person name="Abt B."/>
            <person name="Goker M."/>
            <person name="Scheuner C."/>
            <person name="Han C."/>
            <person name="Lu M."/>
            <person name="Misra M."/>
            <person name="Lapidus A."/>
            <person name="Nolan M."/>
            <person name="Lucas S."/>
            <person name="Hammon N."/>
            <person name="Deshpande S."/>
            <person name="Cheng J.F."/>
            <person name="Tapia R."/>
            <person name="Goodwin L.A."/>
            <person name="Pitluck S."/>
            <person name="Liolios K."/>
            <person name="Pagani I."/>
            <person name="Ivanova N."/>
            <person name="Mavromatis K."/>
            <person name="Mikhailova N."/>
            <person name="Huntemann M."/>
            <person name="Pati A."/>
            <person name="Chen A."/>
            <person name="Palaniappan K."/>
            <person name="Land M."/>
            <person name="Hauser L."/>
            <person name="Jeffries C.D."/>
            <person name="Rohde M."/>
            <person name="Spring S."/>
            <person name="Gronow S."/>
            <person name="Detter J.C."/>
            <person name="Bristow J."/>
            <person name="Eisen J.A."/>
            <person name="Markowitz V."/>
            <person name="Hugenholtz P."/>
            <person name="Kyrpides N.C."/>
            <person name="Woyke T."/>
            <person name="Klenk H.P."/>
        </authorList>
    </citation>
    <scope>NUCLEOTIDE SEQUENCE</scope>
    <source>
        <strain evidence="11">ATCC 51460 / DSM 7334 / H1</strain>
    </source>
</reference>
<dbReference type="InterPro" id="IPR039420">
    <property type="entry name" value="WalR-like"/>
</dbReference>
<dbReference type="KEGG" id="scd:Spica_0767"/>
<dbReference type="Gene3D" id="6.10.250.690">
    <property type="match status" value="1"/>
</dbReference>
<dbReference type="STRING" id="744872.Spica_0767"/>
<dbReference type="AlphaFoldDB" id="F8EYX5"/>
<evidence type="ECO:0000256" key="6">
    <source>
        <dbReference type="PROSITE-ProRule" id="PRU00169"/>
    </source>
</evidence>
<dbReference type="PROSITE" id="PS51755">
    <property type="entry name" value="OMPR_PHOB"/>
    <property type="match status" value="1"/>
</dbReference>
<dbReference type="Gene3D" id="3.40.50.2300">
    <property type="match status" value="1"/>
</dbReference>
<dbReference type="HOGENOM" id="CLU_000445_30_4_12"/>
<evidence type="ECO:0000256" key="2">
    <source>
        <dbReference type="ARBA" id="ARBA00023012"/>
    </source>
</evidence>
<keyword evidence="3" id="KW-0805">Transcription regulation</keyword>
<dbReference type="GO" id="GO:0006355">
    <property type="term" value="P:regulation of DNA-templated transcription"/>
    <property type="evidence" value="ECO:0007669"/>
    <property type="project" value="InterPro"/>
</dbReference>
<evidence type="ECO:0000313" key="11">
    <source>
        <dbReference type="Proteomes" id="UP000000503"/>
    </source>
</evidence>
<dbReference type="GO" id="GO:0032993">
    <property type="term" value="C:protein-DNA complex"/>
    <property type="evidence" value="ECO:0007669"/>
    <property type="project" value="TreeGrafter"/>
</dbReference>
<evidence type="ECO:0000256" key="1">
    <source>
        <dbReference type="ARBA" id="ARBA00022553"/>
    </source>
</evidence>
<dbReference type="Proteomes" id="UP000000503">
    <property type="component" value="Chromosome"/>
</dbReference>
<gene>
    <name evidence="10" type="ordered locus">Spica_0767</name>
</gene>
<dbReference type="GO" id="GO:0000156">
    <property type="term" value="F:phosphorelay response regulator activity"/>
    <property type="evidence" value="ECO:0007669"/>
    <property type="project" value="TreeGrafter"/>
</dbReference>
<dbReference type="SMART" id="SM00862">
    <property type="entry name" value="Trans_reg_C"/>
    <property type="match status" value="1"/>
</dbReference>
<keyword evidence="2" id="KW-0902">Two-component regulatory system</keyword>
<dbReference type="Pfam" id="PF00072">
    <property type="entry name" value="Response_reg"/>
    <property type="match status" value="1"/>
</dbReference>
<evidence type="ECO:0000313" key="10">
    <source>
        <dbReference type="EMBL" id="AEJ18921.1"/>
    </source>
</evidence>
<proteinExistence type="predicted"/>
<dbReference type="FunFam" id="3.40.50.2300:FF:000001">
    <property type="entry name" value="DNA-binding response regulator PhoB"/>
    <property type="match status" value="1"/>
</dbReference>
<evidence type="ECO:0000259" key="9">
    <source>
        <dbReference type="PROSITE" id="PS51755"/>
    </source>
</evidence>
<accession>F8EYX5</accession>
<dbReference type="SMART" id="SM00448">
    <property type="entry name" value="REC"/>
    <property type="match status" value="1"/>
</dbReference>
<feature type="DNA-binding region" description="OmpR/PhoB-type" evidence="7">
    <location>
        <begin position="135"/>
        <end position="231"/>
    </location>
</feature>
<protein>
    <submittedName>
        <fullName evidence="10">Two component transcriptional regulator, winged helix family</fullName>
    </submittedName>
</protein>
<dbReference type="eggNOG" id="COG0745">
    <property type="taxonomic scope" value="Bacteria"/>
</dbReference>
<dbReference type="InterPro" id="IPR001789">
    <property type="entry name" value="Sig_transdc_resp-reg_receiver"/>
</dbReference>
<keyword evidence="1 6" id="KW-0597">Phosphoprotein</keyword>
<evidence type="ECO:0000259" key="8">
    <source>
        <dbReference type="PROSITE" id="PS50110"/>
    </source>
</evidence>
<dbReference type="GO" id="GO:0000976">
    <property type="term" value="F:transcription cis-regulatory region binding"/>
    <property type="evidence" value="ECO:0007669"/>
    <property type="project" value="TreeGrafter"/>
</dbReference>
<dbReference type="RefSeq" id="WP_013968232.1">
    <property type="nucleotide sequence ID" value="NC_015732.1"/>
</dbReference>
<dbReference type="OrthoDB" id="341603at2"/>
<dbReference type="PROSITE" id="PS50110">
    <property type="entry name" value="RESPONSE_REGULATORY"/>
    <property type="match status" value="1"/>
</dbReference>
<dbReference type="InterPro" id="IPR036388">
    <property type="entry name" value="WH-like_DNA-bd_sf"/>
</dbReference>
<feature type="domain" description="Response regulatory" evidence="8">
    <location>
        <begin position="5"/>
        <end position="121"/>
    </location>
</feature>
<dbReference type="Pfam" id="PF00486">
    <property type="entry name" value="Trans_reg_C"/>
    <property type="match status" value="1"/>
</dbReference>
<dbReference type="CDD" id="cd00383">
    <property type="entry name" value="trans_reg_C"/>
    <property type="match status" value="1"/>
</dbReference>
<keyword evidence="5" id="KW-0804">Transcription</keyword>
<dbReference type="GO" id="GO:0005829">
    <property type="term" value="C:cytosol"/>
    <property type="evidence" value="ECO:0007669"/>
    <property type="project" value="TreeGrafter"/>
</dbReference>
<evidence type="ECO:0000256" key="3">
    <source>
        <dbReference type="ARBA" id="ARBA00023015"/>
    </source>
</evidence>
<keyword evidence="4 7" id="KW-0238">DNA-binding</keyword>
<name>F8EYX5_GRAC1</name>